<evidence type="ECO:0000313" key="11">
    <source>
        <dbReference type="EMBL" id="KAF2646796.1"/>
    </source>
</evidence>
<evidence type="ECO:0000256" key="6">
    <source>
        <dbReference type="ARBA" id="ARBA00022840"/>
    </source>
</evidence>
<dbReference type="SMART" id="SM00220">
    <property type="entry name" value="S_TKc"/>
    <property type="match status" value="1"/>
</dbReference>
<dbReference type="InterPro" id="IPR050660">
    <property type="entry name" value="NEK_Ser/Thr_kinase"/>
</dbReference>
<keyword evidence="4" id="KW-0547">Nucleotide-binding</keyword>
<accession>A0A6A6SG81</accession>
<keyword evidence="12" id="KW-1185">Reference proteome</keyword>
<proteinExistence type="predicted"/>
<dbReference type="SUPFAM" id="SSF56112">
    <property type="entry name" value="Protein kinase-like (PK-like)"/>
    <property type="match status" value="1"/>
</dbReference>
<dbReference type="Proteomes" id="UP000799753">
    <property type="component" value="Unassembled WGS sequence"/>
</dbReference>
<evidence type="ECO:0000256" key="1">
    <source>
        <dbReference type="ARBA" id="ARBA00012513"/>
    </source>
</evidence>
<dbReference type="PROSITE" id="PS50011">
    <property type="entry name" value="PROTEIN_KINASE_DOM"/>
    <property type="match status" value="1"/>
</dbReference>
<evidence type="ECO:0000256" key="2">
    <source>
        <dbReference type="ARBA" id="ARBA00022527"/>
    </source>
</evidence>
<gene>
    <name evidence="11" type="ORF">P280DRAFT_545083</name>
</gene>
<evidence type="ECO:0000259" key="10">
    <source>
        <dbReference type="PROSITE" id="PS50011"/>
    </source>
</evidence>
<dbReference type="Gene3D" id="1.10.510.10">
    <property type="entry name" value="Transferase(Phosphotransferase) domain 1"/>
    <property type="match status" value="1"/>
</dbReference>
<comment type="catalytic activity">
    <reaction evidence="8">
        <text>L-seryl-[protein] + ATP = O-phospho-L-seryl-[protein] + ADP + H(+)</text>
        <dbReference type="Rhea" id="RHEA:17989"/>
        <dbReference type="Rhea" id="RHEA-COMP:9863"/>
        <dbReference type="Rhea" id="RHEA-COMP:11604"/>
        <dbReference type="ChEBI" id="CHEBI:15378"/>
        <dbReference type="ChEBI" id="CHEBI:29999"/>
        <dbReference type="ChEBI" id="CHEBI:30616"/>
        <dbReference type="ChEBI" id="CHEBI:83421"/>
        <dbReference type="ChEBI" id="CHEBI:456216"/>
        <dbReference type="EC" id="2.7.11.1"/>
    </reaction>
</comment>
<feature type="region of interest" description="Disordered" evidence="9">
    <location>
        <begin position="291"/>
        <end position="331"/>
    </location>
</feature>
<keyword evidence="2" id="KW-0723">Serine/threonine-protein kinase</keyword>
<sequence length="331" mass="37600">MPPTRRDFVQIKQLAAGDQGAFNQGIFLVRNCCDNSECIEKRIAPGQVHSGHARREIAAMVRCKHPNIVQWIAHDIDYRSVGYASIFMEHCELESLSIIIDRFISRFAGLGHFPEKLLWKILWDMSLALCYLQLGVDATKSAKSGKPLSRNDRKRGWDKIFHRDIKPGNIFAKGDIAWPTITLGDFGCSITSDHEHFDKRAEEQLMTAFTPVFGPPEQPNYTRTSDVYSLGLVVHCAARARPYPMSNTTARQRDPVGSSYSKELSGLVSRMLSLDPDNRPEAARLPYIVHREHSVVKDREQAKHKDQGRKDAGRRREQRSPQWVTVRPAPL</sequence>
<dbReference type="EMBL" id="MU006776">
    <property type="protein sequence ID" value="KAF2646796.1"/>
    <property type="molecule type" value="Genomic_DNA"/>
</dbReference>
<name>A0A6A6SG81_9PLEO</name>
<dbReference type="AlphaFoldDB" id="A0A6A6SG81"/>
<evidence type="ECO:0000256" key="3">
    <source>
        <dbReference type="ARBA" id="ARBA00022679"/>
    </source>
</evidence>
<dbReference type="EC" id="2.7.11.1" evidence="1"/>
<protein>
    <recommendedName>
        <fullName evidence="1">non-specific serine/threonine protein kinase</fullName>
        <ecNumber evidence="1">2.7.11.1</ecNumber>
    </recommendedName>
</protein>
<keyword evidence="3" id="KW-0808">Transferase</keyword>
<feature type="compositionally biased region" description="Basic and acidic residues" evidence="9">
    <location>
        <begin position="291"/>
        <end position="319"/>
    </location>
</feature>
<evidence type="ECO:0000256" key="4">
    <source>
        <dbReference type="ARBA" id="ARBA00022741"/>
    </source>
</evidence>
<dbReference type="InterPro" id="IPR011009">
    <property type="entry name" value="Kinase-like_dom_sf"/>
</dbReference>
<dbReference type="PANTHER" id="PTHR43671:SF98">
    <property type="entry name" value="SERINE_THREONINE-PROTEIN KINASE NEK11"/>
    <property type="match status" value="1"/>
</dbReference>
<feature type="domain" description="Protein kinase" evidence="10">
    <location>
        <begin position="8"/>
        <end position="296"/>
    </location>
</feature>
<keyword evidence="5 11" id="KW-0418">Kinase</keyword>
<evidence type="ECO:0000256" key="8">
    <source>
        <dbReference type="ARBA" id="ARBA00048679"/>
    </source>
</evidence>
<keyword evidence="6" id="KW-0067">ATP-binding</keyword>
<reference evidence="11" key="1">
    <citation type="journal article" date="2020" name="Stud. Mycol.">
        <title>101 Dothideomycetes genomes: a test case for predicting lifestyles and emergence of pathogens.</title>
        <authorList>
            <person name="Haridas S."/>
            <person name="Albert R."/>
            <person name="Binder M."/>
            <person name="Bloem J."/>
            <person name="Labutti K."/>
            <person name="Salamov A."/>
            <person name="Andreopoulos B."/>
            <person name="Baker S."/>
            <person name="Barry K."/>
            <person name="Bills G."/>
            <person name="Bluhm B."/>
            <person name="Cannon C."/>
            <person name="Castanera R."/>
            <person name="Culley D."/>
            <person name="Daum C."/>
            <person name="Ezra D."/>
            <person name="Gonzalez J."/>
            <person name="Henrissat B."/>
            <person name="Kuo A."/>
            <person name="Liang C."/>
            <person name="Lipzen A."/>
            <person name="Lutzoni F."/>
            <person name="Magnuson J."/>
            <person name="Mondo S."/>
            <person name="Nolan M."/>
            <person name="Ohm R."/>
            <person name="Pangilinan J."/>
            <person name="Park H.-J."/>
            <person name="Ramirez L."/>
            <person name="Alfaro M."/>
            <person name="Sun H."/>
            <person name="Tritt A."/>
            <person name="Yoshinaga Y."/>
            <person name="Zwiers L.-H."/>
            <person name="Turgeon B."/>
            <person name="Goodwin S."/>
            <person name="Spatafora J."/>
            <person name="Crous P."/>
            <person name="Grigoriev I."/>
        </authorList>
    </citation>
    <scope>NUCLEOTIDE SEQUENCE</scope>
    <source>
        <strain evidence="11">CBS 473.64</strain>
    </source>
</reference>
<evidence type="ECO:0000256" key="5">
    <source>
        <dbReference type="ARBA" id="ARBA00022777"/>
    </source>
</evidence>
<evidence type="ECO:0000313" key="12">
    <source>
        <dbReference type="Proteomes" id="UP000799753"/>
    </source>
</evidence>
<dbReference type="Pfam" id="PF00069">
    <property type="entry name" value="Pkinase"/>
    <property type="match status" value="1"/>
</dbReference>
<dbReference type="GO" id="GO:0005524">
    <property type="term" value="F:ATP binding"/>
    <property type="evidence" value="ECO:0007669"/>
    <property type="project" value="UniProtKB-KW"/>
</dbReference>
<dbReference type="PANTHER" id="PTHR43671">
    <property type="entry name" value="SERINE/THREONINE-PROTEIN KINASE NEK"/>
    <property type="match status" value="1"/>
</dbReference>
<dbReference type="InterPro" id="IPR000719">
    <property type="entry name" value="Prot_kinase_dom"/>
</dbReference>
<evidence type="ECO:0000256" key="9">
    <source>
        <dbReference type="SAM" id="MobiDB-lite"/>
    </source>
</evidence>
<dbReference type="GO" id="GO:0004674">
    <property type="term" value="F:protein serine/threonine kinase activity"/>
    <property type="evidence" value="ECO:0007669"/>
    <property type="project" value="UniProtKB-KW"/>
</dbReference>
<comment type="catalytic activity">
    <reaction evidence="7">
        <text>L-threonyl-[protein] + ATP = O-phospho-L-threonyl-[protein] + ADP + H(+)</text>
        <dbReference type="Rhea" id="RHEA:46608"/>
        <dbReference type="Rhea" id="RHEA-COMP:11060"/>
        <dbReference type="Rhea" id="RHEA-COMP:11605"/>
        <dbReference type="ChEBI" id="CHEBI:15378"/>
        <dbReference type="ChEBI" id="CHEBI:30013"/>
        <dbReference type="ChEBI" id="CHEBI:30616"/>
        <dbReference type="ChEBI" id="CHEBI:61977"/>
        <dbReference type="ChEBI" id="CHEBI:456216"/>
        <dbReference type="EC" id="2.7.11.1"/>
    </reaction>
</comment>
<evidence type="ECO:0000256" key="7">
    <source>
        <dbReference type="ARBA" id="ARBA00047899"/>
    </source>
</evidence>
<organism evidence="11 12">
    <name type="scientific">Massarina eburnea CBS 473.64</name>
    <dbReference type="NCBI Taxonomy" id="1395130"/>
    <lineage>
        <taxon>Eukaryota</taxon>
        <taxon>Fungi</taxon>
        <taxon>Dikarya</taxon>
        <taxon>Ascomycota</taxon>
        <taxon>Pezizomycotina</taxon>
        <taxon>Dothideomycetes</taxon>
        <taxon>Pleosporomycetidae</taxon>
        <taxon>Pleosporales</taxon>
        <taxon>Massarineae</taxon>
        <taxon>Massarinaceae</taxon>
        <taxon>Massarina</taxon>
    </lineage>
</organism>
<dbReference type="OrthoDB" id="310217at2759"/>